<dbReference type="SUPFAM" id="SSF51735">
    <property type="entry name" value="NAD(P)-binding Rossmann-fold domains"/>
    <property type="match status" value="1"/>
</dbReference>
<accession>A0ABW3B7S3</accession>
<comment type="caution">
    <text evidence="2">The sequence shown here is derived from an EMBL/GenBank/DDBJ whole genome shotgun (WGS) entry which is preliminary data.</text>
</comment>
<dbReference type="InterPro" id="IPR032459">
    <property type="entry name" value="Oxidoreduct_C"/>
</dbReference>
<protein>
    <submittedName>
        <fullName evidence="2">Oxidoreductase C-terminal domain-containing protein</fullName>
    </submittedName>
</protein>
<reference evidence="3" key="1">
    <citation type="journal article" date="2019" name="Int. J. Syst. Evol. Microbiol.">
        <title>The Global Catalogue of Microorganisms (GCM) 10K type strain sequencing project: providing services to taxonomists for standard genome sequencing and annotation.</title>
        <authorList>
            <consortium name="The Broad Institute Genomics Platform"/>
            <consortium name="The Broad Institute Genome Sequencing Center for Infectious Disease"/>
            <person name="Wu L."/>
            <person name="Ma J."/>
        </authorList>
    </citation>
    <scope>NUCLEOTIDE SEQUENCE [LARGE SCALE GENOMIC DNA]</scope>
    <source>
        <strain evidence="3">CCUG 61948</strain>
    </source>
</reference>
<sequence>MKYICNFLMISLCLSCGEKQEKKPDAMEKTKETVKLMTLDPGHFHAALVHKTMYPQVDSTIYLYAPKGSEALDFLNKIESYNSRVESPTQWNIEKNFSDDFLGDMITDKPGNVMVVAGKNSKKIDYILAAVEAGLNVYADKPLVINRQGFEKLKLAFEIAEKNGVLIYDIMTERFESTTMMQKLFASLPSVFGELVDGTLEEPAISKESVHHFFKYVSGSPLVRPAWFFDVNEEGDGIVDVTTHLVDMVQWGAFPGQIIDTTDIQMLNAKRWPTVLSLEEFTKVTKHVSFPDYLQKDVVDGKLHTFSNGEMSYKIKGKHASVSVAWNYKAPEGTGDTHYSVMRGTKCDLLIKQGNEENFKPILYIESDLGSDFENVLNLVVKNEVANNFPGTTVDKISDGRWRVTIPDEFKIGHEAHFTQVTENYLTYLVSGKLPVWEVPNMITKYYITIAAYEMALANKSNTLNE</sequence>
<name>A0ABW3B7S3_9FLAO</name>
<dbReference type="Gene3D" id="3.40.50.720">
    <property type="entry name" value="NAD(P)-binding Rossmann-like Domain"/>
    <property type="match status" value="1"/>
</dbReference>
<evidence type="ECO:0000313" key="2">
    <source>
        <dbReference type="EMBL" id="MFD0798644.1"/>
    </source>
</evidence>
<evidence type="ECO:0000259" key="1">
    <source>
        <dbReference type="Pfam" id="PF16490"/>
    </source>
</evidence>
<dbReference type="EMBL" id="JBHTHY010000012">
    <property type="protein sequence ID" value="MFD0798644.1"/>
    <property type="molecule type" value="Genomic_DNA"/>
</dbReference>
<dbReference type="RefSeq" id="WP_379935496.1">
    <property type="nucleotide sequence ID" value="NZ_JBHTHY010000012.1"/>
</dbReference>
<dbReference type="Pfam" id="PF16490">
    <property type="entry name" value="Oxidoreduct_C"/>
    <property type="match status" value="1"/>
</dbReference>
<evidence type="ECO:0000313" key="3">
    <source>
        <dbReference type="Proteomes" id="UP001597012"/>
    </source>
</evidence>
<dbReference type="Proteomes" id="UP001597012">
    <property type="component" value="Unassembled WGS sequence"/>
</dbReference>
<organism evidence="2 3">
    <name type="scientific">Maribacter chungangensis</name>
    <dbReference type="NCBI Taxonomy" id="1069117"/>
    <lineage>
        <taxon>Bacteria</taxon>
        <taxon>Pseudomonadati</taxon>
        <taxon>Bacteroidota</taxon>
        <taxon>Flavobacteriia</taxon>
        <taxon>Flavobacteriales</taxon>
        <taxon>Flavobacteriaceae</taxon>
        <taxon>Maribacter</taxon>
    </lineage>
</organism>
<gene>
    <name evidence="2" type="ORF">ACFQZJ_14320</name>
</gene>
<keyword evidence="3" id="KW-1185">Reference proteome</keyword>
<feature type="domain" description="Putative oxidoreductase C-terminal" evidence="1">
    <location>
        <begin position="181"/>
        <end position="456"/>
    </location>
</feature>
<dbReference type="InterPro" id="IPR036291">
    <property type="entry name" value="NAD(P)-bd_dom_sf"/>
</dbReference>
<proteinExistence type="predicted"/>